<comment type="pathway">
    <text evidence="15 18">Steroid metabolism; ergosterol biosynthesis.</text>
</comment>
<evidence type="ECO:0000256" key="2">
    <source>
        <dbReference type="ARBA" id="ARBA00005402"/>
    </source>
</evidence>
<dbReference type="PANTHER" id="PTHR21257:SF31">
    <property type="entry name" value="DELTA(24(24(1)))-STEROL REDUCTASE ERG4"/>
    <property type="match status" value="1"/>
</dbReference>
<evidence type="ECO:0000256" key="14">
    <source>
        <dbReference type="ARBA" id="ARBA00023221"/>
    </source>
</evidence>
<dbReference type="GO" id="GO:0005789">
    <property type="term" value="C:endoplasmic reticulum membrane"/>
    <property type="evidence" value="ECO:0007669"/>
    <property type="project" value="UniProtKB-SubCell"/>
</dbReference>
<keyword evidence="3 18" id="KW-0444">Lipid biosynthesis</keyword>
<evidence type="ECO:0000256" key="5">
    <source>
        <dbReference type="ARBA" id="ARBA00022824"/>
    </source>
</evidence>
<dbReference type="GO" id="GO:0006696">
    <property type="term" value="P:ergosterol biosynthetic process"/>
    <property type="evidence" value="ECO:0007669"/>
    <property type="project" value="EnsemblFungi"/>
</dbReference>
<evidence type="ECO:0000256" key="15">
    <source>
        <dbReference type="ARBA" id="ARBA00029435"/>
    </source>
</evidence>
<keyword evidence="11 18" id="KW-0443">Lipid metabolism</keyword>
<feature type="transmembrane region" description="Helical" evidence="18">
    <location>
        <begin position="346"/>
        <end position="366"/>
    </location>
</feature>
<keyword evidence="13 18" id="KW-1207">Sterol metabolism</keyword>
<dbReference type="Proteomes" id="UP000076874">
    <property type="component" value="Unassembled WGS sequence"/>
</dbReference>
<evidence type="ECO:0000256" key="7">
    <source>
        <dbReference type="ARBA" id="ARBA00022955"/>
    </source>
</evidence>
<keyword evidence="4 18" id="KW-0812">Transmembrane</keyword>
<keyword evidence="21" id="KW-1185">Reference proteome</keyword>
<evidence type="ECO:0000256" key="13">
    <source>
        <dbReference type="ARBA" id="ARBA00023166"/>
    </source>
</evidence>
<feature type="compositionally biased region" description="Low complexity" evidence="19">
    <location>
        <begin position="45"/>
        <end position="65"/>
    </location>
</feature>
<keyword evidence="9 18" id="KW-0560">Oxidoreductase</keyword>
<keyword evidence="14 18" id="KW-0753">Steroid metabolism</keyword>
<evidence type="ECO:0000256" key="19">
    <source>
        <dbReference type="SAM" id="MobiDB-lite"/>
    </source>
</evidence>
<evidence type="ECO:0000256" key="8">
    <source>
        <dbReference type="ARBA" id="ARBA00022989"/>
    </source>
</evidence>
<dbReference type="EC" id="1.3.1.71" evidence="16 18"/>
<dbReference type="InterPro" id="IPR018083">
    <property type="entry name" value="Sterol_reductase_CS"/>
</dbReference>
<keyword evidence="5" id="KW-0256">Endoplasmic reticulum</keyword>
<comment type="similarity">
    <text evidence="2 18">Belongs to the ERG4/ERG24 family.</text>
</comment>
<feature type="transmembrane region" description="Helical" evidence="18">
    <location>
        <begin position="411"/>
        <end position="435"/>
    </location>
</feature>
<comment type="catalytic activity">
    <reaction evidence="17">
        <text>ergosterol + NADP(+) = ergosta-5,7,22,24(28)-tetraen-3beta-ol + NADPH + H(+)</text>
        <dbReference type="Rhea" id="RHEA:18501"/>
        <dbReference type="ChEBI" id="CHEBI:15378"/>
        <dbReference type="ChEBI" id="CHEBI:16933"/>
        <dbReference type="ChEBI" id="CHEBI:18249"/>
        <dbReference type="ChEBI" id="CHEBI:57783"/>
        <dbReference type="ChEBI" id="CHEBI:58349"/>
        <dbReference type="EC" id="1.3.1.71"/>
    </reaction>
    <physiologicalReaction direction="right-to-left" evidence="17">
        <dbReference type="Rhea" id="RHEA:18503"/>
    </physiologicalReaction>
</comment>
<dbReference type="FunFam" id="1.20.120.1630:FF:000003">
    <property type="entry name" value="C-24(28) sterol reductase"/>
    <property type="match status" value="1"/>
</dbReference>
<dbReference type="Pfam" id="PF01222">
    <property type="entry name" value="ERG4_ERG24"/>
    <property type="match status" value="1"/>
</dbReference>
<reference evidence="20 21" key="1">
    <citation type="journal article" date="2016" name="Genome Biol. Evol.">
        <title>Divergent and convergent evolution of fungal pathogenicity.</title>
        <authorList>
            <person name="Shang Y."/>
            <person name="Xiao G."/>
            <person name="Zheng P."/>
            <person name="Cen K."/>
            <person name="Zhan S."/>
            <person name="Wang C."/>
        </authorList>
    </citation>
    <scope>NUCLEOTIDE SEQUENCE [LARGE SCALE GENOMIC DNA]</scope>
    <source>
        <strain evidence="20 21">RCEF 264</strain>
    </source>
</reference>
<dbReference type="GO" id="GO:0050614">
    <property type="term" value="F:Delta24-sterol reductase activity"/>
    <property type="evidence" value="ECO:0007669"/>
    <property type="project" value="EnsemblFungi"/>
</dbReference>
<dbReference type="PROSITE" id="PS01017">
    <property type="entry name" value="STEROL_REDUCT_1"/>
    <property type="match status" value="1"/>
</dbReference>
<keyword evidence="12 18" id="KW-0472">Membrane</keyword>
<dbReference type="PANTHER" id="PTHR21257">
    <property type="entry name" value="DELTA(14)-STEROL REDUCTASE"/>
    <property type="match status" value="1"/>
</dbReference>
<evidence type="ECO:0000256" key="17">
    <source>
        <dbReference type="ARBA" id="ARBA00048918"/>
    </source>
</evidence>
<evidence type="ECO:0000256" key="4">
    <source>
        <dbReference type="ARBA" id="ARBA00022692"/>
    </source>
</evidence>
<feature type="transmembrane region" description="Helical" evidence="18">
    <location>
        <begin position="447"/>
        <end position="463"/>
    </location>
</feature>
<proteinExistence type="inferred from homology"/>
<dbReference type="Gene3D" id="1.20.120.1630">
    <property type="match status" value="1"/>
</dbReference>
<keyword evidence="8 18" id="KW-1133">Transmembrane helix</keyword>
<protein>
    <recommendedName>
        <fullName evidence="16 18">Delta(24(24(1)))-sterol reductase</fullName>
        <ecNumber evidence="16 18">1.3.1.71</ecNumber>
    </recommendedName>
    <alternativeName>
        <fullName evidence="18">C-24(28) sterol reductase</fullName>
    </alternativeName>
    <alternativeName>
        <fullName evidence="18">Sterol Delta(24(28))-reductase</fullName>
    </alternativeName>
</protein>
<evidence type="ECO:0000256" key="9">
    <source>
        <dbReference type="ARBA" id="ARBA00023002"/>
    </source>
</evidence>
<feature type="region of interest" description="Disordered" evidence="19">
    <location>
        <begin position="1"/>
        <end position="130"/>
    </location>
</feature>
<sequence length="590" mass="66840">MSTRYSLRQTPRKKELFEGMVETPATRSRTRKSLLPVDASDADGDSSSAAESTTRSAKPRATTPAARRRLPKFVEHMDETDDASDSADSRAKEHANGRSNGHANGHERKADPKSKTNGKARAAEAGDADKPIKVEQAVDGWIPGADHRIDYSGRKEFGGSLGVLAMMVFFPLLMWYMWIGATYYDGGLPRPGAGESWPAFGRHLVDLVYTGAFPSVKAWTMYWTFLVFEGVCYCLMPGIWAYGKPLPHENGKQLPYYCSATASFYLTIAVAFGLHASGVLPLYTLIDEFGPLLSVAILSGFLVSTVAYASALLRGAQHRMTGAFLYDFFMGAELNPRMFGVLDFKMFFEVRLPWYILFLLSCAVAARQWDRYGYVSGEMGFLVLAHFLYANACSKGEELIVTTWDMYYEKWGFMLIFWNLAGVPLSYCHCTLYLANHDPAEYAWSKPALVALYVSYLFVYWVWDSSNSQKNRFRAAERGTLVARRSFPQLPWQTLHNPKTIKTSTGDDILVDGWYGLARKVHYSCDMFFSITWGLICGFRSPFPWFYPVFFCLMISHRALRDIERCRLKYGAAWTEYEKRVPYLFIPYVI</sequence>
<evidence type="ECO:0000256" key="1">
    <source>
        <dbReference type="ARBA" id="ARBA00004477"/>
    </source>
</evidence>
<evidence type="ECO:0000256" key="3">
    <source>
        <dbReference type="ARBA" id="ARBA00022516"/>
    </source>
</evidence>
<evidence type="ECO:0000256" key="18">
    <source>
        <dbReference type="RuleBase" id="RU369120"/>
    </source>
</evidence>
<feature type="compositionally biased region" description="Basic and acidic residues" evidence="19">
    <location>
        <begin position="104"/>
        <end position="114"/>
    </location>
</feature>
<comment type="subcellular location">
    <subcellularLocation>
        <location evidence="1">Endoplasmic reticulum membrane</location>
        <topology evidence="1">Multi-pass membrane protein</topology>
    </subcellularLocation>
</comment>
<dbReference type="InterPro" id="IPR001171">
    <property type="entry name" value="ERG24_DHCR-like"/>
</dbReference>
<organism evidence="20 21">
    <name type="scientific">Niveomyces insectorum RCEF 264</name>
    <dbReference type="NCBI Taxonomy" id="1081102"/>
    <lineage>
        <taxon>Eukaryota</taxon>
        <taxon>Fungi</taxon>
        <taxon>Dikarya</taxon>
        <taxon>Ascomycota</taxon>
        <taxon>Pezizomycotina</taxon>
        <taxon>Sordariomycetes</taxon>
        <taxon>Hypocreomycetidae</taxon>
        <taxon>Hypocreales</taxon>
        <taxon>Cordycipitaceae</taxon>
        <taxon>Niveomyces</taxon>
    </lineage>
</organism>
<keyword evidence="6" id="KW-0521">NADP</keyword>
<evidence type="ECO:0000256" key="16">
    <source>
        <dbReference type="ARBA" id="ARBA00038892"/>
    </source>
</evidence>
<feature type="transmembrane region" description="Helical" evidence="18">
    <location>
        <begin position="157"/>
        <end position="179"/>
    </location>
</feature>
<dbReference type="AlphaFoldDB" id="A0A167S107"/>
<dbReference type="EMBL" id="AZHD01000011">
    <property type="protein sequence ID" value="OAA59127.1"/>
    <property type="molecule type" value="Genomic_DNA"/>
</dbReference>
<comment type="caution">
    <text evidence="20">The sequence shown here is derived from an EMBL/GenBank/DDBJ whole genome shotgun (WGS) entry which is preliminary data.</text>
</comment>
<gene>
    <name evidence="20" type="ORF">SPI_06329</name>
</gene>
<accession>A0A167S107</accession>
<feature type="transmembrane region" description="Helical" evidence="18">
    <location>
        <begin position="221"/>
        <end position="243"/>
    </location>
</feature>
<feature type="compositionally biased region" description="Basic and acidic residues" evidence="19">
    <location>
        <begin position="87"/>
        <end position="96"/>
    </location>
</feature>
<evidence type="ECO:0000256" key="11">
    <source>
        <dbReference type="ARBA" id="ARBA00023098"/>
    </source>
</evidence>
<dbReference type="OrthoDB" id="5326588at2759"/>
<evidence type="ECO:0000256" key="12">
    <source>
        <dbReference type="ARBA" id="ARBA00023136"/>
    </source>
</evidence>
<feature type="transmembrane region" description="Helical" evidence="18">
    <location>
        <begin position="264"/>
        <end position="286"/>
    </location>
</feature>
<evidence type="ECO:0000256" key="10">
    <source>
        <dbReference type="ARBA" id="ARBA00023011"/>
    </source>
</evidence>
<dbReference type="GO" id="GO:0000246">
    <property type="term" value="F:Delta24(24-1) sterol reductase activity"/>
    <property type="evidence" value="ECO:0007669"/>
    <property type="project" value="UniProtKB-EC"/>
</dbReference>
<evidence type="ECO:0000313" key="20">
    <source>
        <dbReference type="EMBL" id="OAA59127.1"/>
    </source>
</evidence>
<feature type="compositionally biased region" description="Basic and acidic residues" evidence="19">
    <location>
        <begin position="121"/>
        <end position="130"/>
    </location>
</feature>
<name>A0A167S107_9HYPO</name>
<dbReference type="STRING" id="1081102.A0A167S107"/>
<keyword evidence="10 18" id="KW-0756">Sterol biosynthesis</keyword>
<keyword evidence="7 18" id="KW-0752">Steroid biosynthesis</keyword>
<feature type="transmembrane region" description="Helical" evidence="18">
    <location>
        <begin position="292"/>
        <end position="313"/>
    </location>
</feature>
<evidence type="ECO:0000313" key="21">
    <source>
        <dbReference type="Proteomes" id="UP000076874"/>
    </source>
</evidence>
<evidence type="ECO:0000256" key="6">
    <source>
        <dbReference type="ARBA" id="ARBA00022857"/>
    </source>
</evidence>